<dbReference type="GO" id="GO:0006508">
    <property type="term" value="P:proteolysis"/>
    <property type="evidence" value="ECO:0007669"/>
    <property type="project" value="InterPro"/>
</dbReference>
<dbReference type="SUPFAM" id="SSF55486">
    <property type="entry name" value="Metalloproteases ('zincins'), catalytic domain"/>
    <property type="match status" value="1"/>
</dbReference>
<dbReference type="Proteomes" id="UP000283509">
    <property type="component" value="Unassembled WGS sequence"/>
</dbReference>
<dbReference type="InterPro" id="IPR042089">
    <property type="entry name" value="Peptidase_M13_dom_2"/>
</dbReference>
<sequence>MTVAELQEKVPEIPWLQYFNTILSPFHEINIDEPVVVGVPDYVKNLGKLLTRTPKSKTDTIKLTVASLPTPPPFRKFFSLPCSRPFPVFLPSPLPSSLPHPRS</sequence>
<dbReference type="Pfam" id="PF05649">
    <property type="entry name" value="Peptidase_M13_N"/>
    <property type="match status" value="1"/>
</dbReference>
<dbReference type="InterPro" id="IPR008753">
    <property type="entry name" value="Peptidase_M13_N"/>
</dbReference>
<name>A0A423TUQ3_PENVA</name>
<dbReference type="Gene3D" id="1.10.1380.10">
    <property type="entry name" value="Neutral endopeptidase , domain2"/>
    <property type="match status" value="1"/>
</dbReference>
<reference evidence="2 3" key="2">
    <citation type="submission" date="2019-01" db="EMBL/GenBank/DDBJ databases">
        <title>The decoding of complex shrimp genome reveals the adaptation for benthos swimmer, frequently molting mechanism and breeding impact on genome.</title>
        <authorList>
            <person name="Sun Y."/>
            <person name="Gao Y."/>
            <person name="Yu Y."/>
        </authorList>
    </citation>
    <scope>NUCLEOTIDE SEQUENCE [LARGE SCALE GENOMIC DNA]</scope>
    <source>
        <tissue evidence="2">Muscle</tissue>
    </source>
</reference>
<dbReference type="OrthoDB" id="6475849at2759"/>
<accession>A0A423TUQ3</accession>
<feature type="domain" description="Peptidase M13 N-terminal" evidence="1">
    <location>
        <begin position="1"/>
        <end position="56"/>
    </location>
</feature>
<proteinExistence type="predicted"/>
<keyword evidence="3" id="KW-1185">Reference proteome</keyword>
<dbReference type="EMBL" id="QCYY01001142">
    <property type="protein sequence ID" value="ROT80203.1"/>
    <property type="molecule type" value="Genomic_DNA"/>
</dbReference>
<evidence type="ECO:0000313" key="3">
    <source>
        <dbReference type="Proteomes" id="UP000283509"/>
    </source>
</evidence>
<evidence type="ECO:0000313" key="2">
    <source>
        <dbReference type="EMBL" id="ROT80203.1"/>
    </source>
</evidence>
<evidence type="ECO:0000259" key="1">
    <source>
        <dbReference type="Pfam" id="PF05649"/>
    </source>
</evidence>
<gene>
    <name evidence="2" type="ORF">C7M84_001053</name>
</gene>
<protein>
    <recommendedName>
        <fullName evidence="1">Peptidase M13 N-terminal domain-containing protein</fullName>
    </recommendedName>
</protein>
<reference evidence="2 3" key="1">
    <citation type="submission" date="2018-04" db="EMBL/GenBank/DDBJ databases">
        <authorList>
            <person name="Zhang X."/>
            <person name="Yuan J."/>
            <person name="Li F."/>
            <person name="Xiang J."/>
        </authorList>
    </citation>
    <scope>NUCLEOTIDE SEQUENCE [LARGE SCALE GENOMIC DNA]</scope>
    <source>
        <tissue evidence="2">Muscle</tissue>
    </source>
</reference>
<dbReference type="AlphaFoldDB" id="A0A423TUQ3"/>
<organism evidence="2 3">
    <name type="scientific">Penaeus vannamei</name>
    <name type="common">Whiteleg shrimp</name>
    <name type="synonym">Litopenaeus vannamei</name>
    <dbReference type="NCBI Taxonomy" id="6689"/>
    <lineage>
        <taxon>Eukaryota</taxon>
        <taxon>Metazoa</taxon>
        <taxon>Ecdysozoa</taxon>
        <taxon>Arthropoda</taxon>
        <taxon>Crustacea</taxon>
        <taxon>Multicrustacea</taxon>
        <taxon>Malacostraca</taxon>
        <taxon>Eumalacostraca</taxon>
        <taxon>Eucarida</taxon>
        <taxon>Decapoda</taxon>
        <taxon>Dendrobranchiata</taxon>
        <taxon>Penaeoidea</taxon>
        <taxon>Penaeidae</taxon>
        <taxon>Penaeus</taxon>
    </lineage>
</organism>
<comment type="caution">
    <text evidence="2">The sequence shown here is derived from an EMBL/GenBank/DDBJ whole genome shotgun (WGS) entry which is preliminary data.</text>
</comment>